<sequence length="156" mass="18223">MKKNSRIVIVYFLHEQKIGLNFTKWPNHITLIPYFNTTDINKLIDDIRCKISDYKNIPYEVDGVDYFGTNNKDKVNRVKISNSLIKLHSDILNIALSHDGKMNAVFCGDEYKPHITRNELPYPQKDDIGIIDKIYLVENLYKKINGKRIVEIINLL</sequence>
<proteinExistence type="predicted"/>
<protein>
    <recommendedName>
        <fullName evidence="3">2'-5' RNA ligase</fullName>
    </recommendedName>
</protein>
<evidence type="ECO:0000313" key="2">
    <source>
        <dbReference type="Proteomes" id="UP000178615"/>
    </source>
</evidence>
<gene>
    <name evidence="1" type="ORF">A2V49_01470</name>
</gene>
<dbReference type="Gene3D" id="3.90.1140.10">
    <property type="entry name" value="Cyclic phosphodiesterase"/>
    <property type="match status" value="1"/>
</dbReference>
<dbReference type="EMBL" id="MEUV01000045">
    <property type="protein sequence ID" value="OGC45251.1"/>
    <property type="molecule type" value="Genomic_DNA"/>
</dbReference>
<dbReference type="AlphaFoldDB" id="A0A1F4UJV9"/>
<evidence type="ECO:0000313" key="1">
    <source>
        <dbReference type="EMBL" id="OGC45251.1"/>
    </source>
</evidence>
<dbReference type="Pfam" id="PF13563">
    <property type="entry name" value="2_5_RNA_ligase2"/>
    <property type="match status" value="1"/>
</dbReference>
<name>A0A1F4UJV9_UNCKA</name>
<organism evidence="1 2">
    <name type="scientific">candidate division WWE3 bacterium RBG_19FT_COMBO_34_6</name>
    <dbReference type="NCBI Taxonomy" id="1802612"/>
    <lineage>
        <taxon>Bacteria</taxon>
        <taxon>Katanobacteria</taxon>
    </lineage>
</organism>
<comment type="caution">
    <text evidence="1">The sequence shown here is derived from an EMBL/GenBank/DDBJ whole genome shotgun (WGS) entry which is preliminary data.</text>
</comment>
<evidence type="ECO:0008006" key="3">
    <source>
        <dbReference type="Google" id="ProtNLM"/>
    </source>
</evidence>
<accession>A0A1F4UJV9</accession>
<dbReference type="Proteomes" id="UP000178615">
    <property type="component" value="Unassembled WGS sequence"/>
</dbReference>
<reference evidence="1 2" key="1">
    <citation type="journal article" date="2016" name="Nat. Commun.">
        <title>Thousands of microbial genomes shed light on interconnected biogeochemical processes in an aquifer system.</title>
        <authorList>
            <person name="Anantharaman K."/>
            <person name="Brown C.T."/>
            <person name="Hug L.A."/>
            <person name="Sharon I."/>
            <person name="Castelle C.J."/>
            <person name="Probst A.J."/>
            <person name="Thomas B.C."/>
            <person name="Singh A."/>
            <person name="Wilkins M.J."/>
            <person name="Karaoz U."/>
            <person name="Brodie E.L."/>
            <person name="Williams K.H."/>
            <person name="Hubbard S.S."/>
            <person name="Banfield J.F."/>
        </authorList>
    </citation>
    <scope>NUCLEOTIDE SEQUENCE [LARGE SCALE GENOMIC DNA]</scope>
</reference>
<dbReference type="SUPFAM" id="SSF55144">
    <property type="entry name" value="LigT-like"/>
    <property type="match status" value="1"/>
</dbReference>
<dbReference type="InterPro" id="IPR009097">
    <property type="entry name" value="Cyclic_Pdiesterase"/>
</dbReference>